<dbReference type="InterPro" id="IPR000835">
    <property type="entry name" value="HTH_MarR-typ"/>
</dbReference>
<dbReference type="RefSeq" id="WP_146319299.1">
    <property type="nucleotide sequence ID" value="NZ_VCQV01000031.1"/>
</dbReference>
<dbReference type="SUPFAM" id="SSF46785">
    <property type="entry name" value="Winged helix' DNA-binding domain"/>
    <property type="match status" value="1"/>
</dbReference>
<dbReference type="Proteomes" id="UP000320244">
    <property type="component" value="Unassembled WGS sequence"/>
</dbReference>
<reference evidence="2 3" key="1">
    <citation type="submission" date="2019-05" db="EMBL/GenBank/DDBJ databases">
        <authorList>
            <person name="Lee S.D."/>
        </authorList>
    </citation>
    <scope>NUCLEOTIDE SEQUENCE [LARGE SCALE GENOMIC DNA]</scope>
    <source>
        <strain evidence="2 3">C5-26</strain>
    </source>
</reference>
<feature type="domain" description="HTH marR-type" evidence="1">
    <location>
        <begin position="12"/>
        <end position="148"/>
    </location>
</feature>
<proteinExistence type="predicted"/>
<dbReference type="InterPro" id="IPR036388">
    <property type="entry name" value="WH-like_DNA-bd_sf"/>
</dbReference>
<dbReference type="Gene3D" id="1.10.10.10">
    <property type="entry name" value="Winged helix-like DNA-binding domain superfamily/Winged helix DNA-binding domain"/>
    <property type="match status" value="1"/>
</dbReference>
<evidence type="ECO:0000259" key="1">
    <source>
        <dbReference type="PROSITE" id="PS50995"/>
    </source>
</evidence>
<gene>
    <name evidence="2" type="ORF">FGL98_18740</name>
</gene>
<name>A0A563DVI6_9MICO</name>
<keyword evidence="3" id="KW-1185">Reference proteome</keyword>
<accession>A0A563DVI6</accession>
<evidence type="ECO:0000313" key="3">
    <source>
        <dbReference type="Proteomes" id="UP000320244"/>
    </source>
</evidence>
<dbReference type="AlphaFoldDB" id="A0A563DVI6"/>
<dbReference type="PANTHER" id="PTHR33164">
    <property type="entry name" value="TRANSCRIPTIONAL REGULATOR, MARR FAMILY"/>
    <property type="match status" value="1"/>
</dbReference>
<reference evidence="2 3" key="2">
    <citation type="submission" date="2019-08" db="EMBL/GenBank/DDBJ databases">
        <title>Jejuicoccus antrihumi gen. nov., sp. nov., a new member of the family Dermacoccaceae isolated from a cave.</title>
        <authorList>
            <person name="Schumann P."/>
            <person name="Kim I.S."/>
        </authorList>
    </citation>
    <scope>NUCLEOTIDE SEQUENCE [LARGE SCALE GENOMIC DNA]</scope>
    <source>
        <strain evidence="2 3">C5-26</strain>
    </source>
</reference>
<comment type="caution">
    <text evidence="2">The sequence shown here is derived from an EMBL/GenBank/DDBJ whole genome shotgun (WGS) entry which is preliminary data.</text>
</comment>
<dbReference type="PROSITE" id="PS50995">
    <property type="entry name" value="HTH_MARR_2"/>
    <property type="match status" value="1"/>
</dbReference>
<dbReference type="SMART" id="SM00347">
    <property type="entry name" value="HTH_MARR"/>
    <property type="match status" value="1"/>
</dbReference>
<dbReference type="Pfam" id="PF12802">
    <property type="entry name" value="MarR_2"/>
    <property type="match status" value="1"/>
</dbReference>
<organism evidence="2 3">
    <name type="scientific">Leekyejoonella antrihumi</name>
    <dbReference type="NCBI Taxonomy" id="1660198"/>
    <lineage>
        <taxon>Bacteria</taxon>
        <taxon>Bacillati</taxon>
        <taxon>Actinomycetota</taxon>
        <taxon>Actinomycetes</taxon>
        <taxon>Micrococcales</taxon>
        <taxon>Dermacoccaceae</taxon>
        <taxon>Leekyejoonella</taxon>
    </lineage>
</organism>
<dbReference type="EMBL" id="VCQV01000031">
    <property type="protein sequence ID" value="TWP34139.1"/>
    <property type="molecule type" value="Genomic_DNA"/>
</dbReference>
<dbReference type="OrthoDB" id="8635520at2"/>
<dbReference type="GO" id="GO:0003700">
    <property type="term" value="F:DNA-binding transcription factor activity"/>
    <property type="evidence" value="ECO:0007669"/>
    <property type="project" value="InterPro"/>
</dbReference>
<sequence>MPTEPRWLNPREDRAWRAFKHAGHQLDVSLSRHLLQDSGLTQADYEVLAVLSGNSIDRMPARELCAALSWEKSRLSHQIRGMQQRGLIAREPNPDDARSVLICLLPAGRRAIEDAAPAHVEHVRRQFIDLFTPAELDTLATLGERALRHLADEPFGEGPLDPDETPAQR</sequence>
<dbReference type="PANTHER" id="PTHR33164:SF99">
    <property type="entry name" value="MARR FAMILY REGULATORY PROTEIN"/>
    <property type="match status" value="1"/>
</dbReference>
<protein>
    <submittedName>
        <fullName evidence="2">MarR family transcriptional regulator</fullName>
    </submittedName>
</protein>
<dbReference type="InterPro" id="IPR039422">
    <property type="entry name" value="MarR/SlyA-like"/>
</dbReference>
<evidence type="ECO:0000313" key="2">
    <source>
        <dbReference type="EMBL" id="TWP34139.1"/>
    </source>
</evidence>
<dbReference type="GO" id="GO:0006950">
    <property type="term" value="P:response to stress"/>
    <property type="evidence" value="ECO:0007669"/>
    <property type="project" value="TreeGrafter"/>
</dbReference>
<dbReference type="InterPro" id="IPR036390">
    <property type="entry name" value="WH_DNA-bd_sf"/>
</dbReference>